<dbReference type="InterPro" id="IPR050662">
    <property type="entry name" value="Sec-metab_biosynth-thioest"/>
</dbReference>
<dbReference type="Gene3D" id="1.10.10.10">
    <property type="entry name" value="Winged helix-like DNA-binding domain superfamily/Winged helix DNA-binding domain"/>
    <property type="match status" value="1"/>
</dbReference>
<dbReference type="EMBL" id="AP023366">
    <property type="protein sequence ID" value="BCJ88263.1"/>
    <property type="molecule type" value="Genomic_DNA"/>
</dbReference>
<dbReference type="Proteomes" id="UP000593802">
    <property type="component" value="Chromosome"/>
</dbReference>
<keyword evidence="3" id="KW-1185">Reference proteome</keyword>
<gene>
    <name evidence="2" type="ORF">skT53_32480</name>
</gene>
<protein>
    <submittedName>
        <fullName evidence="2">MBL fold metallo-hydrolase</fullName>
    </submittedName>
</protein>
<evidence type="ECO:0000313" key="2">
    <source>
        <dbReference type="EMBL" id="BCJ88263.1"/>
    </source>
</evidence>
<dbReference type="RefSeq" id="WP_200758898.1">
    <property type="nucleotide sequence ID" value="NZ_AP023366.1"/>
</dbReference>
<name>A0A7I8DDG7_9BACL</name>
<dbReference type="InterPro" id="IPR036866">
    <property type="entry name" value="RibonucZ/Hydroxyglut_hydro"/>
</dbReference>
<dbReference type="InterPro" id="IPR036388">
    <property type="entry name" value="WH-like_DNA-bd_sf"/>
</dbReference>
<dbReference type="Pfam" id="PF00753">
    <property type="entry name" value="Lactamase_B"/>
    <property type="match status" value="1"/>
</dbReference>
<organism evidence="2 3">
    <name type="scientific">Effusibacillus dendaii</name>
    <dbReference type="NCBI Taxonomy" id="2743772"/>
    <lineage>
        <taxon>Bacteria</taxon>
        <taxon>Bacillati</taxon>
        <taxon>Bacillota</taxon>
        <taxon>Bacilli</taxon>
        <taxon>Bacillales</taxon>
        <taxon>Alicyclobacillaceae</taxon>
        <taxon>Effusibacillus</taxon>
    </lineage>
</organism>
<dbReference type="Pfam" id="PF17778">
    <property type="entry name" value="WHD_BLACT"/>
    <property type="match status" value="1"/>
</dbReference>
<reference evidence="2 3" key="1">
    <citation type="submission" date="2020-08" db="EMBL/GenBank/DDBJ databases">
        <title>Complete Genome Sequence of Effusibacillus dendaii Strain skT53, Isolated from Farmland soil.</title>
        <authorList>
            <person name="Konishi T."/>
            <person name="Kawasaki H."/>
        </authorList>
    </citation>
    <scope>NUCLEOTIDE SEQUENCE [LARGE SCALE GENOMIC DNA]</scope>
    <source>
        <strain evidence="3">skT53</strain>
    </source>
</reference>
<dbReference type="KEGG" id="eff:skT53_32480"/>
<dbReference type="Gene3D" id="3.60.15.10">
    <property type="entry name" value="Ribonuclease Z/Hydroxyacylglutathione hydrolase-like"/>
    <property type="match status" value="1"/>
</dbReference>
<dbReference type="InterPro" id="IPR041516">
    <property type="entry name" value="LACTB2_WH"/>
</dbReference>
<dbReference type="SMART" id="SM00849">
    <property type="entry name" value="Lactamase_B"/>
    <property type="match status" value="1"/>
</dbReference>
<dbReference type="PANTHER" id="PTHR23131">
    <property type="entry name" value="ENDORIBONUCLEASE LACTB2"/>
    <property type="match status" value="1"/>
</dbReference>
<keyword evidence="2" id="KW-0378">Hydrolase</keyword>
<proteinExistence type="predicted"/>
<accession>A0A7I8DDG7</accession>
<dbReference type="GO" id="GO:0016787">
    <property type="term" value="F:hydrolase activity"/>
    <property type="evidence" value="ECO:0007669"/>
    <property type="project" value="UniProtKB-KW"/>
</dbReference>
<dbReference type="SUPFAM" id="SSF56281">
    <property type="entry name" value="Metallo-hydrolase/oxidoreductase"/>
    <property type="match status" value="1"/>
</dbReference>
<dbReference type="PANTHER" id="PTHR23131:SF0">
    <property type="entry name" value="ENDORIBONUCLEASE LACTB2"/>
    <property type="match status" value="1"/>
</dbReference>
<evidence type="ECO:0000313" key="3">
    <source>
        <dbReference type="Proteomes" id="UP000593802"/>
    </source>
</evidence>
<dbReference type="InterPro" id="IPR001279">
    <property type="entry name" value="Metallo-B-lactamas"/>
</dbReference>
<sequence>MSETGLMHRLPVSTPTLYPATTTNVYIIADQGEALIIDGGYENPAAAKEIIDYVTKLGNPKVTGILLTHYHQDHSPGAKALADFYQCPIACHALEKEAVEKQISPYTVQITYQEGDMITVGSKQLQVLHTPGHTRGHLSLWLETEKLLVTGDNIVAEGTTWIGPPDGDLTDYLQTLHRFLELKPALIAPGHGEWVHDTMAKIEFFIQRRLEREQQVLRLLAEQPRNAAELVQAIYAGQVHPSVLWVAERTVLGHLEKLMRENKIAKTEDGSYRTV</sequence>
<feature type="domain" description="Metallo-beta-lactamase" evidence="1">
    <location>
        <begin position="22"/>
        <end position="191"/>
    </location>
</feature>
<evidence type="ECO:0000259" key="1">
    <source>
        <dbReference type="SMART" id="SM00849"/>
    </source>
</evidence>
<dbReference type="AlphaFoldDB" id="A0A7I8DDG7"/>